<keyword evidence="3" id="KW-1185">Reference proteome</keyword>
<comment type="caution">
    <text evidence="2">The sequence shown here is derived from an EMBL/GenBank/DDBJ whole genome shotgun (WGS) entry which is preliminary data.</text>
</comment>
<evidence type="ECO:0000313" key="3">
    <source>
        <dbReference type="Proteomes" id="UP000250321"/>
    </source>
</evidence>
<dbReference type="Proteomes" id="UP000250321">
    <property type="component" value="Unassembled WGS sequence"/>
</dbReference>
<evidence type="ECO:0000256" key="1">
    <source>
        <dbReference type="SAM" id="MobiDB-lite"/>
    </source>
</evidence>
<evidence type="ECO:0000313" key="2">
    <source>
        <dbReference type="EMBL" id="PQM38665.1"/>
    </source>
</evidence>
<protein>
    <submittedName>
        <fullName evidence="2">Uncharacterized protein</fullName>
    </submittedName>
</protein>
<dbReference type="EMBL" id="PJQY01003291">
    <property type="protein sequence ID" value="PQM38665.1"/>
    <property type="molecule type" value="Genomic_DNA"/>
</dbReference>
<proteinExistence type="predicted"/>
<sequence>MTACLDGTVACGFPTPTVFFPFYFIISFVSRSAHQTQLLAFFFLSRFLSTHQTQNLLPHLSLRSLINPQRAKVESAKIHPSSTAGREIEPSSTPPSFSVQGNPLAAAGRSLVARAPLLGTLIPSFSWCISGHPLGDLESQASNPLDPFHRCRNGSSYGAIIGKEEFTLIFWDSPFAGLPFHELLEGHCISSVATSLIHAGIGAGNLAFAFFTAGISECLGSQILST</sequence>
<name>A0A314UMD0_PRUYE</name>
<dbReference type="AlphaFoldDB" id="A0A314UMD0"/>
<feature type="region of interest" description="Disordered" evidence="1">
    <location>
        <begin position="76"/>
        <end position="99"/>
    </location>
</feature>
<accession>A0A314UMD0</accession>
<reference evidence="2 3" key="1">
    <citation type="submission" date="2018-02" db="EMBL/GenBank/DDBJ databases">
        <title>Draft genome of wild Prunus yedoensis var. nudiflora.</title>
        <authorList>
            <person name="Baek S."/>
            <person name="Kim J.-H."/>
            <person name="Choi K."/>
            <person name="Kim G.-B."/>
            <person name="Cho A."/>
            <person name="Jang H."/>
            <person name="Shin C.-H."/>
            <person name="Yu H.-J."/>
            <person name="Mun J.-H."/>
        </authorList>
    </citation>
    <scope>NUCLEOTIDE SEQUENCE [LARGE SCALE GENOMIC DNA]</scope>
    <source>
        <strain evidence="3">cv. Jeju island</strain>
        <tissue evidence="2">Leaf</tissue>
    </source>
</reference>
<gene>
    <name evidence="2" type="ORF">Pyn_11601</name>
</gene>
<feature type="compositionally biased region" description="Polar residues" evidence="1">
    <location>
        <begin position="80"/>
        <end position="99"/>
    </location>
</feature>
<organism evidence="2 3">
    <name type="scientific">Prunus yedoensis var. nudiflora</name>
    <dbReference type="NCBI Taxonomy" id="2094558"/>
    <lineage>
        <taxon>Eukaryota</taxon>
        <taxon>Viridiplantae</taxon>
        <taxon>Streptophyta</taxon>
        <taxon>Embryophyta</taxon>
        <taxon>Tracheophyta</taxon>
        <taxon>Spermatophyta</taxon>
        <taxon>Magnoliopsida</taxon>
        <taxon>eudicotyledons</taxon>
        <taxon>Gunneridae</taxon>
        <taxon>Pentapetalae</taxon>
        <taxon>rosids</taxon>
        <taxon>fabids</taxon>
        <taxon>Rosales</taxon>
        <taxon>Rosaceae</taxon>
        <taxon>Amygdaloideae</taxon>
        <taxon>Amygdaleae</taxon>
        <taxon>Prunus</taxon>
    </lineage>
</organism>